<dbReference type="Gene3D" id="3.50.70.20">
    <property type="entry name" value="Cytochrome P460"/>
    <property type="match status" value="1"/>
</dbReference>
<organism evidence="2 3">
    <name type="scientific">Igneacidithiobacillus copahuensis</name>
    <dbReference type="NCBI Taxonomy" id="2724909"/>
    <lineage>
        <taxon>Bacteria</taxon>
        <taxon>Pseudomonadati</taxon>
        <taxon>Pseudomonadota</taxon>
        <taxon>Acidithiobacillia</taxon>
        <taxon>Acidithiobacillales</taxon>
        <taxon>Acidithiobacillaceae</taxon>
        <taxon>Igneacidithiobacillus</taxon>
    </lineage>
</organism>
<dbReference type="Proteomes" id="UP001197378">
    <property type="component" value="Unassembled WGS sequence"/>
</dbReference>
<accession>A0AAE2YP41</accession>
<dbReference type="AlphaFoldDB" id="A0AAE2YP41"/>
<evidence type="ECO:0000313" key="2">
    <source>
        <dbReference type="EMBL" id="MBU2787645.1"/>
    </source>
</evidence>
<evidence type="ECO:0000259" key="1">
    <source>
        <dbReference type="Pfam" id="PF16694"/>
    </source>
</evidence>
<evidence type="ECO:0000313" key="3">
    <source>
        <dbReference type="Proteomes" id="UP001197378"/>
    </source>
</evidence>
<name>A0AAE2YP41_9PROT</name>
<feature type="domain" description="Cytochrome P460" evidence="1">
    <location>
        <begin position="8"/>
        <end position="83"/>
    </location>
</feature>
<proteinExistence type="predicted"/>
<dbReference type="EMBL" id="JAAXYO010000050">
    <property type="protein sequence ID" value="MBU2787645.1"/>
    <property type="molecule type" value="Genomic_DNA"/>
</dbReference>
<protein>
    <submittedName>
        <fullName evidence="2">Cytochrome P460 family protein</fullName>
    </submittedName>
</protein>
<dbReference type="InterPro" id="IPR038142">
    <property type="entry name" value="Cytochrome_P460_sp"/>
</dbReference>
<dbReference type="CDD" id="cd20716">
    <property type="entry name" value="cyt_P460_fam"/>
    <property type="match status" value="1"/>
</dbReference>
<comment type="caution">
    <text evidence="2">The sequence shown here is derived from an EMBL/GenBank/DDBJ whole genome shotgun (WGS) entry which is preliminary data.</text>
</comment>
<dbReference type="Pfam" id="PF16694">
    <property type="entry name" value="Cytochrome_P460"/>
    <property type="match status" value="1"/>
</dbReference>
<sequence length="122" mass="13559">MKKAGGIEKVRKYPNGSLLVKENYTKDKKLASITAMLKLQGYDPADRNWVMAAYDPTGKVLAFGKVGSCIACHDMVHKQDLVFAPPPAQLLPVSTWKGFFPKQAISPMYAKLLQEHPKSIVR</sequence>
<gene>
    <name evidence="2" type="ORF">HFQ13_05395</name>
</gene>
<reference evidence="2" key="1">
    <citation type="journal article" date="2021" name="ISME J.">
        <title>Genomic evolution of the class Acidithiobacillia: deep-branching Proteobacteria living in extreme acidic conditions.</title>
        <authorList>
            <person name="Moya-Beltran A."/>
            <person name="Beard S."/>
            <person name="Rojas-Villalobos C."/>
            <person name="Issotta F."/>
            <person name="Gallardo Y."/>
            <person name="Ulloa R."/>
            <person name="Giaveno A."/>
            <person name="Degli Esposti M."/>
            <person name="Johnson D.B."/>
            <person name="Quatrini R."/>
        </authorList>
    </citation>
    <scope>NUCLEOTIDE SEQUENCE</scope>
    <source>
        <strain evidence="2">VAN18-1</strain>
    </source>
</reference>
<keyword evidence="3" id="KW-1185">Reference proteome</keyword>
<dbReference type="InterPro" id="IPR032033">
    <property type="entry name" value="Cytochrome_P460"/>
</dbReference>